<dbReference type="Pfam" id="PF12848">
    <property type="entry name" value="ABC_tran_Xtn"/>
    <property type="match status" value="1"/>
</dbReference>
<reference evidence="6 7" key="1">
    <citation type="submission" date="2019-03" db="EMBL/GenBank/DDBJ databases">
        <title>Genomic Encyclopedia of Type Strains, Phase IV (KMG-IV): sequencing the most valuable type-strain genomes for metagenomic binning, comparative biology and taxonomic classification.</title>
        <authorList>
            <person name="Goeker M."/>
        </authorList>
    </citation>
    <scope>NUCLEOTIDE SEQUENCE [LARGE SCALE GENOMIC DNA]</scope>
    <source>
        <strain evidence="6 7">DSM 24629</strain>
    </source>
</reference>
<dbReference type="InterPro" id="IPR051309">
    <property type="entry name" value="ABCF_ATPase"/>
</dbReference>
<dbReference type="FunFam" id="3.40.50.300:FF:000011">
    <property type="entry name" value="Putative ABC transporter ATP-binding component"/>
    <property type="match status" value="1"/>
</dbReference>
<accession>A0A4R3MQ87</accession>
<dbReference type="InterPro" id="IPR003439">
    <property type="entry name" value="ABC_transporter-like_ATP-bd"/>
</dbReference>
<dbReference type="SMART" id="SM00382">
    <property type="entry name" value="AAA"/>
    <property type="match status" value="2"/>
</dbReference>
<dbReference type="RefSeq" id="WP_132250934.1">
    <property type="nucleotide sequence ID" value="NZ_SMAL01000003.1"/>
</dbReference>
<dbReference type="InterPro" id="IPR027417">
    <property type="entry name" value="P-loop_NTPase"/>
</dbReference>
<keyword evidence="4" id="KW-0175">Coiled coil</keyword>
<dbReference type="Pfam" id="PF00005">
    <property type="entry name" value="ABC_tran"/>
    <property type="match status" value="2"/>
</dbReference>
<sequence>MILACKNISKSFGITPILNNVSFHIEKGEKIGLVGVNGAGKTTLFKILSGHITPDEGQIIIPNQINLGYLSQEQDLNSNSTIYDEMLDSKKDILELEIKIKTVEKKMKEATSTQLETLMNEYAKLQQKFEDLDGYSYQSEIRGVLKGLGFVTEDHSKTINTLSGGQKTRVSLAKLLLMKPDLILLDEPTNHLDMNSISWLENYINTYDGSLIIISHDRYFLNKTVNKIIEIENTQCKIFIGNYSDYAEKKAIDRDVQLKHYMNQQKEIKKQEEVITQLRSFNREKSVKRARSREKALNKIDVLDKPQELKTDMNLQLEPQVISGNDVLAVNSISKSFDDRMIFENISFDIKKGDKIALIGDNGTGKTTILKIILGELEGNTGDVKLGSKVKCGYFDQEYTSLTDSNNLIEEISNAYPNMKTGEIRNILAAFLFIGDDVFKQVYQLSGGEKGRLSLAKLMLSEANFLLLDEPTNHLDIFSKEVLENALNQYTGTILYISHDRYFINRTATRVLELTPTGVTNYLGNYDYFVEKKETQSKEISNENMLDPKSMASTKDDWIKKKENQAKERKRLAELSKLEASILEKEKRIEEIDAALCLEENYTNHIILNELNDEKSALEMTLLSLYDLWETHLEE</sequence>
<dbReference type="NCBIfam" id="NF000355">
    <property type="entry name" value="ribo_prot_ABC_F"/>
    <property type="match status" value="1"/>
</dbReference>
<proteinExistence type="predicted"/>
<feature type="domain" description="ABC transporter" evidence="5">
    <location>
        <begin position="328"/>
        <end position="542"/>
    </location>
</feature>
<dbReference type="Proteomes" id="UP000294902">
    <property type="component" value="Unassembled WGS sequence"/>
</dbReference>
<evidence type="ECO:0000256" key="3">
    <source>
        <dbReference type="ARBA" id="ARBA00022840"/>
    </source>
</evidence>
<dbReference type="PROSITE" id="PS50893">
    <property type="entry name" value="ABC_TRANSPORTER_2"/>
    <property type="match status" value="2"/>
</dbReference>
<dbReference type="PANTHER" id="PTHR42855:SF2">
    <property type="entry name" value="DRUG RESISTANCE ABC TRANSPORTER,ATP-BINDING PROTEIN"/>
    <property type="match status" value="1"/>
</dbReference>
<dbReference type="SUPFAM" id="SSF52540">
    <property type="entry name" value="P-loop containing nucleoside triphosphate hydrolases"/>
    <property type="match status" value="2"/>
</dbReference>
<feature type="coiled-coil region" evidence="4">
    <location>
        <begin position="86"/>
        <end position="135"/>
    </location>
</feature>
<dbReference type="FunFam" id="3.40.50.300:FF:000309">
    <property type="entry name" value="ABC transporter ATP-binding protein"/>
    <property type="match status" value="1"/>
</dbReference>
<protein>
    <submittedName>
        <fullName evidence="6">ATP-binding cassette subfamily F protein 3</fullName>
    </submittedName>
</protein>
<dbReference type="InterPro" id="IPR032781">
    <property type="entry name" value="ABC_tran_Xtn"/>
</dbReference>
<keyword evidence="1" id="KW-0677">Repeat</keyword>
<dbReference type="GO" id="GO:0005524">
    <property type="term" value="F:ATP binding"/>
    <property type="evidence" value="ECO:0007669"/>
    <property type="project" value="UniProtKB-KW"/>
</dbReference>
<evidence type="ECO:0000313" key="6">
    <source>
        <dbReference type="EMBL" id="TCT15331.1"/>
    </source>
</evidence>
<dbReference type="InterPro" id="IPR017871">
    <property type="entry name" value="ABC_transporter-like_CS"/>
</dbReference>
<evidence type="ECO:0000256" key="4">
    <source>
        <dbReference type="SAM" id="Coils"/>
    </source>
</evidence>
<dbReference type="AlphaFoldDB" id="A0A4R3MQ87"/>
<dbReference type="Gene3D" id="3.40.50.300">
    <property type="entry name" value="P-loop containing nucleotide triphosphate hydrolases"/>
    <property type="match status" value="2"/>
</dbReference>
<evidence type="ECO:0000256" key="1">
    <source>
        <dbReference type="ARBA" id="ARBA00022737"/>
    </source>
</evidence>
<organism evidence="6 7">
    <name type="scientific">Natranaerovirga pectinivora</name>
    <dbReference type="NCBI Taxonomy" id="682400"/>
    <lineage>
        <taxon>Bacteria</taxon>
        <taxon>Bacillati</taxon>
        <taxon>Bacillota</taxon>
        <taxon>Clostridia</taxon>
        <taxon>Lachnospirales</taxon>
        <taxon>Natranaerovirgaceae</taxon>
        <taxon>Natranaerovirga</taxon>
    </lineage>
</organism>
<comment type="caution">
    <text evidence="6">The sequence shown here is derived from an EMBL/GenBank/DDBJ whole genome shotgun (WGS) entry which is preliminary data.</text>
</comment>
<evidence type="ECO:0000313" key="7">
    <source>
        <dbReference type="Proteomes" id="UP000294902"/>
    </source>
</evidence>
<evidence type="ECO:0000256" key="2">
    <source>
        <dbReference type="ARBA" id="ARBA00022741"/>
    </source>
</evidence>
<keyword evidence="7" id="KW-1185">Reference proteome</keyword>
<name>A0A4R3MQ87_9FIRM</name>
<dbReference type="PROSITE" id="PS00211">
    <property type="entry name" value="ABC_TRANSPORTER_1"/>
    <property type="match status" value="1"/>
</dbReference>
<feature type="domain" description="ABC transporter" evidence="5">
    <location>
        <begin position="3"/>
        <end position="258"/>
    </location>
</feature>
<dbReference type="PANTHER" id="PTHR42855">
    <property type="entry name" value="ABC TRANSPORTER ATP-BINDING SUBUNIT"/>
    <property type="match status" value="1"/>
</dbReference>
<dbReference type="GO" id="GO:0003676">
    <property type="term" value="F:nucleic acid binding"/>
    <property type="evidence" value="ECO:0007669"/>
    <property type="project" value="UniProtKB-ARBA"/>
</dbReference>
<gene>
    <name evidence="6" type="ORF">EDC18_10335</name>
</gene>
<dbReference type="InterPro" id="IPR003593">
    <property type="entry name" value="AAA+_ATPase"/>
</dbReference>
<dbReference type="GO" id="GO:0016887">
    <property type="term" value="F:ATP hydrolysis activity"/>
    <property type="evidence" value="ECO:0007669"/>
    <property type="project" value="InterPro"/>
</dbReference>
<keyword evidence="3 6" id="KW-0067">ATP-binding</keyword>
<dbReference type="EMBL" id="SMAL01000003">
    <property type="protein sequence ID" value="TCT15331.1"/>
    <property type="molecule type" value="Genomic_DNA"/>
</dbReference>
<dbReference type="CDD" id="cd03221">
    <property type="entry name" value="ABCF_EF-3"/>
    <property type="match status" value="2"/>
</dbReference>
<evidence type="ECO:0000259" key="5">
    <source>
        <dbReference type="PROSITE" id="PS50893"/>
    </source>
</evidence>
<dbReference type="OrthoDB" id="9801441at2"/>
<keyword evidence="2" id="KW-0547">Nucleotide-binding</keyword>